<gene>
    <name evidence="2" type="ORF">CO087_00200</name>
</gene>
<feature type="transmembrane region" description="Helical" evidence="1">
    <location>
        <begin position="74"/>
        <end position="93"/>
    </location>
</feature>
<name>A0A2M8DAM3_9BACT</name>
<feature type="transmembrane region" description="Helical" evidence="1">
    <location>
        <begin position="37"/>
        <end position="54"/>
    </location>
</feature>
<evidence type="ECO:0000313" key="3">
    <source>
        <dbReference type="Proteomes" id="UP000230577"/>
    </source>
</evidence>
<dbReference type="Proteomes" id="UP000230577">
    <property type="component" value="Unassembled WGS sequence"/>
</dbReference>
<comment type="caution">
    <text evidence="2">The sequence shown here is derived from an EMBL/GenBank/DDBJ whole genome shotgun (WGS) entry which is preliminary data.</text>
</comment>
<protein>
    <submittedName>
        <fullName evidence="2">Uncharacterized protein</fullName>
    </submittedName>
</protein>
<evidence type="ECO:0000256" key="1">
    <source>
        <dbReference type="SAM" id="Phobius"/>
    </source>
</evidence>
<organism evidence="2 3">
    <name type="scientific">Candidatus Wolfebacteria bacterium CG_4_9_14_0_8_um_filter_39_46</name>
    <dbReference type="NCBI Taxonomy" id="1975064"/>
    <lineage>
        <taxon>Bacteria</taxon>
        <taxon>Candidatus Wolfeibacteriota</taxon>
    </lineage>
</organism>
<dbReference type="EMBL" id="PFTL01000006">
    <property type="protein sequence ID" value="PJB84202.1"/>
    <property type="molecule type" value="Genomic_DNA"/>
</dbReference>
<dbReference type="AlphaFoldDB" id="A0A2M8DAM3"/>
<sequence length="130" mass="15569">MTIFQDEKIWRILTNFWTVVFIAFLIFDFFWLNRFEYLTIPFSVIYAGVLGLYASTKEFDRWYEMHEGRHPGELFVILWTVVIFGFLGISFFSRGGYKISSEAIADYIMVLSVFALTQKSKRLYERKRKK</sequence>
<keyword evidence="1" id="KW-0812">Transmembrane</keyword>
<feature type="transmembrane region" description="Helical" evidence="1">
    <location>
        <begin position="99"/>
        <end position="117"/>
    </location>
</feature>
<feature type="transmembrane region" description="Helical" evidence="1">
    <location>
        <begin position="12"/>
        <end position="31"/>
    </location>
</feature>
<evidence type="ECO:0000313" key="2">
    <source>
        <dbReference type="EMBL" id="PJB84202.1"/>
    </source>
</evidence>
<accession>A0A2M8DAM3</accession>
<keyword evidence="1" id="KW-1133">Transmembrane helix</keyword>
<reference evidence="3" key="1">
    <citation type="submission" date="2017-09" db="EMBL/GenBank/DDBJ databases">
        <title>Depth-based differentiation of microbial function through sediment-hosted aquifers and enrichment of novel symbionts in the deep terrestrial subsurface.</title>
        <authorList>
            <person name="Probst A.J."/>
            <person name="Ladd B."/>
            <person name="Jarett J.K."/>
            <person name="Geller-Mcgrath D.E."/>
            <person name="Sieber C.M.K."/>
            <person name="Emerson J.B."/>
            <person name="Anantharaman K."/>
            <person name="Thomas B.C."/>
            <person name="Malmstrom R."/>
            <person name="Stieglmeier M."/>
            <person name="Klingl A."/>
            <person name="Woyke T."/>
            <person name="Ryan C.M."/>
            <person name="Banfield J.F."/>
        </authorList>
    </citation>
    <scope>NUCLEOTIDE SEQUENCE [LARGE SCALE GENOMIC DNA]</scope>
</reference>
<proteinExistence type="predicted"/>
<keyword evidence="1" id="KW-0472">Membrane</keyword>